<feature type="region of interest" description="Disordered" evidence="1">
    <location>
        <begin position="1"/>
        <end position="21"/>
    </location>
</feature>
<name>A0A0A9FZ58_ARUDO</name>
<proteinExistence type="predicted"/>
<evidence type="ECO:0000256" key="1">
    <source>
        <dbReference type="SAM" id="MobiDB-lite"/>
    </source>
</evidence>
<organism evidence="2">
    <name type="scientific">Arundo donax</name>
    <name type="common">Giant reed</name>
    <name type="synonym">Donax arundinaceus</name>
    <dbReference type="NCBI Taxonomy" id="35708"/>
    <lineage>
        <taxon>Eukaryota</taxon>
        <taxon>Viridiplantae</taxon>
        <taxon>Streptophyta</taxon>
        <taxon>Embryophyta</taxon>
        <taxon>Tracheophyta</taxon>
        <taxon>Spermatophyta</taxon>
        <taxon>Magnoliopsida</taxon>
        <taxon>Liliopsida</taxon>
        <taxon>Poales</taxon>
        <taxon>Poaceae</taxon>
        <taxon>PACMAD clade</taxon>
        <taxon>Arundinoideae</taxon>
        <taxon>Arundineae</taxon>
        <taxon>Arundo</taxon>
    </lineage>
</organism>
<feature type="compositionally biased region" description="Polar residues" evidence="1">
    <location>
        <begin position="8"/>
        <end position="18"/>
    </location>
</feature>
<sequence>MHHAYKRGSSQMQSQTTSRKLRQKMLSYDMIPFSGFTALRASV</sequence>
<dbReference type="AlphaFoldDB" id="A0A0A9FZ58"/>
<evidence type="ECO:0000313" key="2">
    <source>
        <dbReference type="EMBL" id="JAE16519.1"/>
    </source>
</evidence>
<accession>A0A0A9FZ58</accession>
<protein>
    <submittedName>
        <fullName evidence="2">Uncharacterized protein</fullName>
    </submittedName>
</protein>
<reference evidence="2" key="1">
    <citation type="submission" date="2014-09" db="EMBL/GenBank/DDBJ databases">
        <authorList>
            <person name="Magalhaes I.L.F."/>
            <person name="Oliveira U."/>
            <person name="Santos F.R."/>
            <person name="Vidigal T.H.D.A."/>
            <person name="Brescovit A.D."/>
            <person name="Santos A.J."/>
        </authorList>
    </citation>
    <scope>NUCLEOTIDE SEQUENCE</scope>
    <source>
        <tissue evidence="2">Shoot tissue taken approximately 20 cm above the soil surface</tissue>
    </source>
</reference>
<reference evidence="2" key="2">
    <citation type="journal article" date="2015" name="Data Brief">
        <title>Shoot transcriptome of the giant reed, Arundo donax.</title>
        <authorList>
            <person name="Barrero R.A."/>
            <person name="Guerrero F.D."/>
            <person name="Moolhuijzen P."/>
            <person name="Goolsby J.A."/>
            <person name="Tidwell J."/>
            <person name="Bellgard S.E."/>
            <person name="Bellgard M.I."/>
        </authorList>
    </citation>
    <scope>NUCLEOTIDE SEQUENCE</scope>
    <source>
        <tissue evidence="2">Shoot tissue taken approximately 20 cm above the soil surface</tissue>
    </source>
</reference>
<dbReference type="EMBL" id="GBRH01181377">
    <property type="protein sequence ID" value="JAE16519.1"/>
    <property type="molecule type" value="Transcribed_RNA"/>
</dbReference>